<dbReference type="InterPro" id="IPR036188">
    <property type="entry name" value="FAD/NAD-bd_sf"/>
</dbReference>
<dbReference type="Proteomes" id="UP000216446">
    <property type="component" value="Unassembled WGS sequence"/>
</dbReference>
<gene>
    <name evidence="3" type="ORF">BSZ36_06895</name>
</gene>
<dbReference type="Gene3D" id="2.60.200.20">
    <property type="match status" value="2"/>
</dbReference>
<dbReference type="Pfam" id="PF00498">
    <property type="entry name" value="FHA"/>
    <property type="match status" value="2"/>
</dbReference>
<feature type="compositionally biased region" description="Acidic residues" evidence="1">
    <location>
        <begin position="277"/>
        <end position="290"/>
    </location>
</feature>
<evidence type="ECO:0000259" key="2">
    <source>
        <dbReference type="PROSITE" id="PS50006"/>
    </source>
</evidence>
<dbReference type="SMART" id="SM00240">
    <property type="entry name" value="FHA"/>
    <property type="match status" value="2"/>
</dbReference>
<evidence type="ECO:0000256" key="1">
    <source>
        <dbReference type="SAM" id="MobiDB-lite"/>
    </source>
</evidence>
<sequence length="842" mass="92616">MTVTITWTGPEGDGEWTGSVPVVIGREGDLEISDPQLSRRHAELSEASGVLTLTDLNSANGTFVGDARIESESLDSSGRFRLGHVSFIAAPLAPEAASVETVRVDPNATVRIAAQPVVAARPHIVVAWRNVENGATGEARVRPPAAIGSRDDAEIQLEDGRVSRRHATVHLQAGAGDFAIVVQDEGSSNGTYRSGETERIDRVDLGASGEIEIRPYVLRLSLEGVAAEPDGGSERAQPVVADEVAPPSLTPPPESSPEQTVPPSLRSPAPEARASGDEGDPREETSFDEEASIVFDEEPLIIARDFPPPLFDAPTVSVDAITRDGRPILEADYVAVGGGLGSFVWVDMLRIGGVARGQIAVLGLEEKPHSRYERLCIQSQIPDHERLRSDSGSCPDCIWGWPGYAVREAWKETFKGDLTTAGRAVWKIFNEPTFATTYTPRSGDVFASIDVEAERIGWDEMRYPARVRAIRKTDDGRYAIAYTVPTNDPNRERYALARYVHVAVGYPGIRLLPDLQTYRQETGDTKRVVNAYEEHEQVYQKLARDGGTVVLRGWGIVASRIIQTLWELRRDKKVKINVLHLTRSIVARGNSYRGARRETANNWEFQPFNWPKACWGGDLRFLLEESGTAERAELLKAWGGTTTADREDWRDMVVQGLDEGWYQIREGVVDHVEPTADGKVRTVVVGQKTIRDEAQLDADFILDCTGLVSTIDSHPLLRDLVEHHGLGRNVQGRLDVAPDFEIRGMRNTASGARGERSGGRMYAAGVATLGGPYAPVDSFLGLQYSAQRSIDALERLRAPRLRHLNSTRSFGQWVRWARGQSPDGRRSPSTPSPRRARPRQHA</sequence>
<dbReference type="OrthoDB" id="9816434at2"/>
<protein>
    <recommendedName>
        <fullName evidence="2">FHA domain-containing protein</fullName>
    </recommendedName>
</protein>
<feature type="region of interest" description="Disordered" evidence="1">
    <location>
        <begin position="815"/>
        <end position="842"/>
    </location>
</feature>
<dbReference type="EMBL" id="MQWB01000001">
    <property type="protein sequence ID" value="OZC02723.1"/>
    <property type="molecule type" value="Genomic_DNA"/>
</dbReference>
<evidence type="ECO:0000313" key="3">
    <source>
        <dbReference type="EMBL" id="OZC02723.1"/>
    </source>
</evidence>
<feature type="domain" description="FHA" evidence="2">
    <location>
        <begin position="145"/>
        <end position="198"/>
    </location>
</feature>
<feature type="domain" description="FHA" evidence="2">
    <location>
        <begin position="22"/>
        <end position="69"/>
    </location>
</feature>
<dbReference type="Gene3D" id="3.50.50.60">
    <property type="entry name" value="FAD/NAD(P)-binding domain"/>
    <property type="match status" value="1"/>
</dbReference>
<dbReference type="SUPFAM" id="SSF49879">
    <property type="entry name" value="SMAD/FHA domain"/>
    <property type="match status" value="2"/>
</dbReference>
<dbReference type="AlphaFoldDB" id="A0A259TY76"/>
<feature type="region of interest" description="Disordered" evidence="1">
    <location>
        <begin position="244"/>
        <end position="290"/>
    </location>
</feature>
<dbReference type="PROSITE" id="PS50006">
    <property type="entry name" value="FHA_DOMAIN"/>
    <property type="match status" value="2"/>
</dbReference>
<dbReference type="PANTHER" id="PTHR23308">
    <property type="entry name" value="NUCLEAR INHIBITOR OF PROTEIN PHOSPHATASE-1"/>
    <property type="match status" value="1"/>
</dbReference>
<dbReference type="CDD" id="cd00060">
    <property type="entry name" value="FHA"/>
    <property type="match status" value="2"/>
</dbReference>
<reference evidence="3 4" key="1">
    <citation type="submission" date="2016-11" db="EMBL/GenBank/DDBJ databases">
        <title>Study of marine rhodopsin-containing bacteria.</title>
        <authorList>
            <person name="Yoshizawa S."/>
            <person name="Kumagai Y."/>
            <person name="Kogure K."/>
        </authorList>
    </citation>
    <scope>NUCLEOTIDE SEQUENCE [LARGE SCALE GENOMIC DNA]</scope>
    <source>
        <strain evidence="3 4">SG-29</strain>
    </source>
</reference>
<proteinExistence type="predicted"/>
<comment type="caution">
    <text evidence="3">The sequence shown here is derived from an EMBL/GenBank/DDBJ whole genome shotgun (WGS) entry which is preliminary data.</text>
</comment>
<accession>A0A259TY76</accession>
<organism evidence="3 4">
    <name type="scientific">Rubricoccus marinus</name>
    <dbReference type="NCBI Taxonomy" id="716817"/>
    <lineage>
        <taxon>Bacteria</taxon>
        <taxon>Pseudomonadati</taxon>
        <taxon>Rhodothermota</taxon>
        <taxon>Rhodothermia</taxon>
        <taxon>Rhodothermales</taxon>
        <taxon>Rubricoccaceae</taxon>
        <taxon>Rubricoccus</taxon>
    </lineage>
</organism>
<dbReference type="RefSeq" id="WP_094547253.1">
    <property type="nucleotide sequence ID" value="NZ_MQWB01000001.1"/>
</dbReference>
<keyword evidence="4" id="KW-1185">Reference proteome</keyword>
<evidence type="ECO:0000313" key="4">
    <source>
        <dbReference type="Proteomes" id="UP000216446"/>
    </source>
</evidence>
<dbReference type="InParanoid" id="A0A259TY76"/>
<dbReference type="InterPro" id="IPR000253">
    <property type="entry name" value="FHA_dom"/>
</dbReference>
<dbReference type="InterPro" id="IPR050923">
    <property type="entry name" value="Cell_Proc_Reg/RNA_Proc"/>
</dbReference>
<name>A0A259TY76_9BACT</name>
<dbReference type="InterPro" id="IPR008984">
    <property type="entry name" value="SMAD_FHA_dom_sf"/>
</dbReference>